<gene>
    <name evidence="1" type="primary">yidD_11</name>
    <name evidence="1" type="ORF">SDC9_81342</name>
</gene>
<protein>
    <submittedName>
        <fullName evidence="1">Putative membrane protein insertion efficiency factor</fullName>
    </submittedName>
</protein>
<comment type="caution">
    <text evidence="1">The sequence shown here is derived from an EMBL/GenBank/DDBJ whole genome shotgun (WGS) entry which is preliminary data.</text>
</comment>
<accession>A0A644Z1I4</accession>
<name>A0A644Z1I4_9ZZZZ</name>
<dbReference type="Pfam" id="PF01809">
    <property type="entry name" value="YidD"/>
    <property type="match status" value="1"/>
</dbReference>
<evidence type="ECO:0000313" key="1">
    <source>
        <dbReference type="EMBL" id="MPM34755.1"/>
    </source>
</evidence>
<organism evidence="1">
    <name type="scientific">bioreactor metagenome</name>
    <dbReference type="NCBI Taxonomy" id="1076179"/>
    <lineage>
        <taxon>unclassified sequences</taxon>
        <taxon>metagenomes</taxon>
        <taxon>ecological metagenomes</taxon>
    </lineage>
</organism>
<dbReference type="HAMAP" id="MF_00386">
    <property type="entry name" value="UPF0161_YidD"/>
    <property type="match status" value="1"/>
</dbReference>
<dbReference type="PANTHER" id="PTHR33383:SF1">
    <property type="entry name" value="MEMBRANE PROTEIN INSERTION EFFICIENCY FACTOR-RELATED"/>
    <property type="match status" value="1"/>
</dbReference>
<dbReference type="PANTHER" id="PTHR33383">
    <property type="entry name" value="MEMBRANE PROTEIN INSERTION EFFICIENCY FACTOR-RELATED"/>
    <property type="match status" value="1"/>
</dbReference>
<reference evidence="1" key="1">
    <citation type="submission" date="2019-08" db="EMBL/GenBank/DDBJ databases">
        <authorList>
            <person name="Kucharzyk K."/>
            <person name="Murdoch R.W."/>
            <person name="Higgins S."/>
            <person name="Loffler F."/>
        </authorList>
    </citation>
    <scope>NUCLEOTIDE SEQUENCE</scope>
</reference>
<dbReference type="InterPro" id="IPR002696">
    <property type="entry name" value="Membr_insert_effic_factor_YidD"/>
</dbReference>
<proteinExistence type="inferred from homology"/>
<dbReference type="AlphaFoldDB" id="A0A644Z1I4"/>
<dbReference type="SMART" id="SM01234">
    <property type="entry name" value="Haemolytic"/>
    <property type="match status" value="1"/>
</dbReference>
<dbReference type="NCBIfam" id="TIGR00278">
    <property type="entry name" value="membrane protein insertion efficiency factor YidD"/>
    <property type="match status" value="1"/>
</dbReference>
<sequence>MKYLLIGFVLAWRKLISPLYGDVCKYYPSCSAYGLEALQLHGAVKGSWLIVRRIASCHPWAAGGFDPVPGSALEAEMAAHPEHFRGCDHAPNNCEVAT</sequence>
<dbReference type="EMBL" id="VSSQ01007070">
    <property type="protein sequence ID" value="MPM34755.1"/>
    <property type="molecule type" value="Genomic_DNA"/>
</dbReference>